<dbReference type="Proteomes" id="UP000024635">
    <property type="component" value="Unassembled WGS sequence"/>
</dbReference>
<dbReference type="InterPro" id="IPR006583">
    <property type="entry name" value="PAN-3_domain"/>
</dbReference>
<sequence>MNSTDYRVGTYIAVLSVTTVSNCARECYNRLKCSVLMHVEGRYCYLYEKGSEPMFILAAAYELHHLPPVPE</sequence>
<comment type="caution">
    <text evidence="2">The sequence shown here is derived from an EMBL/GenBank/DDBJ whole genome shotgun (WGS) entry which is preliminary data.</text>
</comment>
<dbReference type="Pfam" id="PF08277">
    <property type="entry name" value="PAN_3"/>
    <property type="match status" value="1"/>
</dbReference>
<name>A0A016UNW3_9BILA</name>
<protein>
    <recommendedName>
        <fullName evidence="1">PAN-3 domain-containing protein</fullName>
    </recommendedName>
</protein>
<dbReference type="AlphaFoldDB" id="A0A016UNW3"/>
<proteinExistence type="predicted"/>
<reference evidence="3" key="1">
    <citation type="journal article" date="2015" name="Nat. Genet.">
        <title>The genome and transcriptome of the zoonotic hookworm Ancylostoma ceylanicum identify infection-specific gene families.</title>
        <authorList>
            <person name="Schwarz E.M."/>
            <person name="Hu Y."/>
            <person name="Antoshechkin I."/>
            <person name="Miller M.M."/>
            <person name="Sternberg P.W."/>
            <person name="Aroian R.V."/>
        </authorList>
    </citation>
    <scope>NUCLEOTIDE SEQUENCE</scope>
    <source>
        <strain evidence="3">HY135</strain>
    </source>
</reference>
<evidence type="ECO:0000313" key="3">
    <source>
        <dbReference type="Proteomes" id="UP000024635"/>
    </source>
</evidence>
<evidence type="ECO:0000259" key="1">
    <source>
        <dbReference type="Pfam" id="PF08277"/>
    </source>
</evidence>
<dbReference type="EMBL" id="JARK01001370">
    <property type="protein sequence ID" value="EYC16183.1"/>
    <property type="molecule type" value="Genomic_DNA"/>
</dbReference>
<accession>A0A016UNW3</accession>
<feature type="domain" description="PAN-3" evidence="1">
    <location>
        <begin position="16"/>
        <end position="51"/>
    </location>
</feature>
<evidence type="ECO:0000313" key="2">
    <source>
        <dbReference type="EMBL" id="EYC16183.1"/>
    </source>
</evidence>
<keyword evidence="3" id="KW-1185">Reference proteome</keyword>
<gene>
    <name evidence="2" type="primary">Acey_s0034.g2845</name>
    <name evidence="2" type="ORF">Y032_0034g2845</name>
</gene>
<organism evidence="2 3">
    <name type="scientific">Ancylostoma ceylanicum</name>
    <dbReference type="NCBI Taxonomy" id="53326"/>
    <lineage>
        <taxon>Eukaryota</taxon>
        <taxon>Metazoa</taxon>
        <taxon>Ecdysozoa</taxon>
        <taxon>Nematoda</taxon>
        <taxon>Chromadorea</taxon>
        <taxon>Rhabditida</taxon>
        <taxon>Rhabditina</taxon>
        <taxon>Rhabditomorpha</taxon>
        <taxon>Strongyloidea</taxon>
        <taxon>Ancylostomatidae</taxon>
        <taxon>Ancylostomatinae</taxon>
        <taxon>Ancylostoma</taxon>
    </lineage>
</organism>